<dbReference type="EMBL" id="JYGT01000010">
    <property type="protein sequence ID" value="KJQ74044.1"/>
    <property type="molecule type" value="Genomic_DNA"/>
</dbReference>
<name>A0A0F2DV57_9STRE</name>
<comment type="caution">
    <text evidence="1">The sequence shown here is derived from an EMBL/GenBank/DDBJ whole genome shotgun (WGS) entry which is preliminary data.</text>
</comment>
<protein>
    <recommendedName>
        <fullName evidence="3">DUF4926 domain-containing protein</fullName>
    </recommendedName>
</protein>
<dbReference type="Pfam" id="PF16277">
    <property type="entry name" value="DUF4926"/>
    <property type="match status" value="1"/>
</dbReference>
<gene>
    <name evidence="1" type="ORF">TZ94_01565</name>
</gene>
<dbReference type="PATRIC" id="fig|28037.216.peg.1529"/>
<dbReference type="Proteomes" id="UP000033489">
    <property type="component" value="Unassembled WGS sequence"/>
</dbReference>
<proteinExistence type="predicted"/>
<evidence type="ECO:0000313" key="2">
    <source>
        <dbReference type="Proteomes" id="UP000033489"/>
    </source>
</evidence>
<dbReference type="OrthoDB" id="983005at2"/>
<dbReference type="InterPro" id="IPR032568">
    <property type="entry name" value="DUF4926"/>
</dbReference>
<dbReference type="RefSeq" id="WP_045615779.1">
    <property type="nucleotide sequence ID" value="NZ_JYGT01000010.1"/>
</dbReference>
<evidence type="ECO:0000313" key="1">
    <source>
        <dbReference type="EMBL" id="KJQ74044.1"/>
    </source>
</evidence>
<accession>A0A0F2DV57</accession>
<sequence>MKYSLLEVVKLQQDLPGFNLQKGDIGAIVEVYSNPYEAYEVEFCDTKGKTIALLTLKPEQLMPFLDT</sequence>
<evidence type="ECO:0008006" key="3">
    <source>
        <dbReference type="Google" id="ProtNLM"/>
    </source>
</evidence>
<reference evidence="1 2" key="1">
    <citation type="submission" date="2015-02" db="EMBL/GenBank/DDBJ databases">
        <title>Evolution of amylase-binding proteins of oral streptococcal species.</title>
        <authorList>
            <person name="Haase E.M."/>
        </authorList>
    </citation>
    <scope>NUCLEOTIDE SEQUENCE [LARGE SCALE GENOMIC DNA]</scope>
    <source>
        <strain evidence="1 2">UC921A</strain>
    </source>
</reference>
<dbReference type="AlphaFoldDB" id="A0A0F2DV57"/>
<organism evidence="1 2">
    <name type="scientific">Streptococcus infantis</name>
    <dbReference type="NCBI Taxonomy" id="68892"/>
    <lineage>
        <taxon>Bacteria</taxon>
        <taxon>Bacillati</taxon>
        <taxon>Bacillota</taxon>
        <taxon>Bacilli</taxon>
        <taxon>Lactobacillales</taxon>
        <taxon>Streptococcaceae</taxon>
        <taxon>Streptococcus</taxon>
    </lineage>
</organism>